<accession>A0A7L4PBE3</accession>
<dbReference type="AlphaFoldDB" id="A0A7L4PBE3"/>
<protein>
    <submittedName>
        <fullName evidence="2">Transcriptional regulator</fullName>
    </submittedName>
</protein>
<keyword evidence="1" id="KW-0472">Membrane</keyword>
<keyword evidence="3" id="KW-1185">Reference proteome</keyword>
<dbReference type="SUPFAM" id="SSF46785">
    <property type="entry name" value="Winged helix' DNA-binding domain"/>
    <property type="match status" value="1"/>
</dbReference>
<reference evidence="2 3" key="1">
    <citation type="journal article" date="2020" name="Nat. Commun.">
        <title>The structures of two archaeal type IV pili illuminate evolutionary relationships.</title>
        <authorList>
            <person name="Wang F."/>
            <person name="Baquero D.P."/>
            <person name="Su Z."/>
            <person name="Beltran L.C."/>
            <person name="Prangishvili D."/>
            <person name="Krupovic M."/>
            <person name="Egelman E.H."/>
        </authorList>
    </citation>
    <scope>NUCLEOTIDE SEQUENCE [LARGE SCALE GENOMIC DNA]</scope>
    <source>
        <strain evidence="2 3">2GA</strain>
    </source>
</reference>
<evidence type="ECO:0000256" key="1">
    <source>
        <dbReference type="SAM" id="Phobius"/>
    </source>
</evidence>
<gene>
    <name evidence="2" type="ORF">HC235_09000</name>
</gene>
<dbReference type="RefSeq" id="WP_179790642.1">
    <property type="nucleotide sequence ID" value="NZ_JAAVJF010000004.1"/>
</dbReference>
<feature type="transmembrane region" description="Helical" evidence="1">
    <location>
        <begin position="29"/>
        <end position="49"/>
    </location>
</feature>
<dbReference type="InterPro" id="IPR036390">
    <property type="entry name" value="WH_DNA-bd_sf"/>
</dbReference>
<keyword evidence="1" id="KW-0812">Transmembrane</keyword>
<evidence type="ECO:0000313" key="3">
    <source>
        <dbReference type="Proteomes" id="UP000554766"/>
    </source>
</evidence>
<name>A0A7L4PBE3_9CREN</name>
<dbReference type="EMBL" id="JAAVJF010000004">
    <property type="protein sequence ID" value="NYR16062.1"/>
    <property type="molecule type" value="Genomic_DNA"/>
</dbReference>
<sequence>MNKYLAAALAVAVFSASLSILAPRLAPIVLRIGVVALLVVGALWFYEYLTARPPPLARRVLDIVKARGPVTLKEIAVEAGGSYEEVAEAVEYLVQRGLLRRMRKGDEEYYDV</sequence>
<comment type="caution">
    <text evidence="2">The sequence shown here is derived from an EMBL/GenBank/DDBJ whole genome shotgun (WGS) entry which is preliminary data.</text>
</comment>
<proteinExistence type="predicted"/>
<keyword evidence="1" id="KW-1133">Transmembrane helix</keyword>
<evidence type="ECO:0000313" key="2">
    <source>
        <dbReference type="EMBL" id="NYR16062.1"/>
    </source>
</evidence>
<organism evidence="2 3">
    <name type="scientific">Pyrobaculum arsenaticum</name>
    <dbReference type="NCBI Taxonomy" id="121277"/>
    <lineage>
        <taxon>Archaea</taxon>
        <taxon>Thermoproteota</taxon>
        <taxon>Thermoprotei</taxon>
        <taxon>Thermoproteales</taxon>
        <taxon>Thermoproteaceae</taxon>
        <taxon>Pyrobaculum</taxon>
    </lineage>
</organism>
<dbReference type="Proteomes" id="UP000554766">
    <property type="component" value="Unassembled WGS sequence"/>
</dbReference>